<feature type="region of interest" description="Disordered" evidence="1">
    <location>
        <begin position="183"/>
        <end position="240"/>
    </location>
</feature>
<gene>
    <name evidence="2" type="ORF">HXX76_012320</name>
</gene>
<evidence type="ECO:0000313" key="2">
    <source>
        <dbReference type="EMBL" id="KAG2427671.1"/>
    </source>
</evidence>
<organism evidence="2 3">
    <name type="scientific">Chlamydomonas incerta</name>
    <dbReference type="NCBI Taxonomy" id="51695"/>
    <lineage>
        <taxon>Eukaryota</taxon>
        <taxon>Viridiplantae</taxon>
        <taxon>Chlorophyta</taxon>
        <taxon>core chlorophytes</taxon>
        <taxon>Chlorophyceae</taxon>
        <taxon>CS clade</taxon>
        <taxon>Chlamydomonadales</taxon>
        <taxon>Chlamydomonadaceae</taxon>
        <taxon>Chlamydomonas</taxon>
    </lineage>
</organism>
<accession>A0A835SXH9</accession>
<name>A0A835SXH9_CHLIN</name>
<sequence length="240" mass="25064">MEATQQPAAVDPRARAPTPLLASLGEPHGVPLPPAAEDSASVGSSGAGASLGNSSAATNSRSGGSAGAHASPEGVALTRASVEAYFRDLYRCMETQPMGKIAVDLLEQLGAWSQQPLSLEDPAAPAVPSPLQSHEAAELQAGGELVAQLLVTQEAPAYTAEAAPELDLARLLELDNKRLQAAEQQWAAKQQQLQQQPAAAPAADAEMEEEEGDMLQAPKRRRLQEEVTAGPAEESLQPRQ</sequence>
<dbReference type="Proteomes" id="UP000650467">
    <property type="component" value="Unassembled WGS sequence"/>
</dbReference>
<comment type="caution">
    <text evidence="2">The sequence shown here is derived from an EMBL/GenBank/DDBJ whole genome shotgun (WGS) entry which is preliminary data.</text>
</comment>
<dbReference type="EMBL" id="JAEHOC010000039">
    <property type="protein sequence ID" value="KAG2427671.1"/>
    <property type="molecule type" value="Genomic_DNA"/>
</dbReference>
<evidence type="ECO:0000313" key="3">
    <source>
        <dbReference type="Proteomes" id="UP000650467"/>
    </source>
</evidence>
<proteinExistence type="predicted"/>
<feature type="compositionally biased region" description="Low complexity" evidence="1">
    <location>
        <begin position="183"/>
        <end position="204"/>
    </location>
</feature>
<feature type="compositionally biased region" description="Low complexity" evidence="1">
    <location>
        <begin position="35"/>
        <end position="57"/>
    </location>
</feature>
<evidence type="ECO:0000256" key="1">
    <source>
        <dbReference type="SAM" id="MobiDB-lite"/>
    </source>
</evidence>
<protein>
    <submittedName>
        <fullName evidence="2">Uncharacterized protein</fullName>
    </submittedName>
</protein>
<keyword evidence="3" id="KW-1185">Reference proteome</keyword>
<feature type="region of interest" description="Disordered" evidence="1">
    <location>
        <begin position="1"/>
        <end position="73"/>
    </location>
</feature>
<dbReference type="AlphaFoldDB" id="A0A835SXH9"/>
<reference evidence="2" key="1">
    <citation type="journal article" date="2020" name="bioRxiv">
        <title>Comparative genomics of Chlamydomonas.</title>
        <authorList>
            <person name="Craig R.J."/>
            <person name="Hasan A.R."/>
            <person name="Ness R.W."/>
            <person name="Keightley P.D."/>
        </authorList>
    </citation>
    <scope>NUCLEOTIDE SEQUENCE</scope>
    <source>
        <strain evidence="2">SAG 7.73</strain>
    </source>
</reference>